<organism evidence="2 3">
    <name type="scientific">Globisporangium ultimum (strain ATCC 200006 / CBS 805.95 / DAOM BR144)</name>
    <name type="common">Pythium ultimum</name>
    <dbReference type="NCBI Taxonomy" id="431595"/>
    <lineage>
        <taxon>Eukaryota</taxon>
        <taxon>Sar</taxon>
        <taxon>Stramenopiles</taxon>
        <taxon>Oomycota</taxon>
        <taxon>Peronosporomycetes</taxon>
        <taxon>Pythiales</taxon>
        <taxon>Pythiaceae</taxon>
        <taxon>Globisporangium</taxon>
    </lineage>
</organism>
<protein>
    <recommendedName>
        <fullName evidence="1">RNase H type-1 domain-containing protein</fullName>
    </recommendedName>
</protein>
<dbReference type="InterPro" id="IPR002156">
    <property type="entry name" value="RNaseH_domain"/>
</dbReference>
<dbReference type="AlphaFoldDB" id="K3WFU3"/>
<reference evidence="3" key="1">
    <citation type="journal article" date="2010" name="Genome Biol.">
        <title>Genome sequence of the necrotrophic plant pathogen Pythium ultimum reveals original pathogenicity mechanisms and effector repertoire.</title>
        <authorList>
            <person name="Levesque C.A."/>
            <person name="Brouwer H."/>
            <person name="Cano L."/>
            <person name="Hamilton J.P."/>
            <person name="Holt C."/>
            <person name="Huitema E."/>
            <person name="Raffaele S."/>
            <person name="Robideau G.P."/>
            <person name="Thines M."/>
            <person name="Win J."/>
            <person name="Zerillo M.M."/>
            <person name="Beakes G.W."/>
            <person name="Boore J.L."/>
            <person name="Busam D."/>
            <person name="Dumas B."/>
            <person name="Ferriera S."/>
            <person name="Fuerstenberg S.I."/>
            <person name="Gachon C.M."/>
            <person name="Gaulin E."/>
            <person name="Govers F."/>
            <person name="Grenville-Briggs L."/>
            <person name="Horner N."/>
            <person name="Hostetler J."/>
            <person name="Jiang R.H."/>
            <person name="Johnson J."/>
            <person name="Krajaejun T."/>
            <person name="Lin H."/>
            <person name="Meijer H.J."/>
            <person name="Moore B."/>
            <person name="Morris P."/>
            <person name="Phuntmart V."/>
            <person name="Puiu D."/>
            <person name="Shetty J."/>
            <person name="Stajich J.E."/>
            <person name="Tripathy S."/>
            <person name="Wawra S."/>
            <person name="van West P."/>
            <person name="Whitty B.R."/>
            <person name="Coutinho P.M."/>
            <person name="Henrissat B."/>
            <person name="Martin F."/>
            <person name="Thomas P.D."/>
            <person name="Tyler B.M."/>
            <person name="De Vries R.P."/>
            <person name="Kamoun S."/>
            <person name="Yandell M."/>
            <person name="Tisserat N."/>
            <person name="Buell C.R."/>
        </authorList>
    </citation>
    <scope>NUCLEOTIDE SEQUENCE</scope>
    <source>
        <strain evidence="3">DAOM:BR144</strain>
    </source>
</reference>
<evidence type="ECO:0000259" key="1">
    <source>
        <dbReference type="Pfam" id="PF13456"/>
    </source>
</evidence>
<dbReference type="EnsemblProtists" id="PYU1_T003834">
    <property type="protein sequence ID" value="PYU1_T003834"/>
    <property type="gene ID" value="PYU1_G003824"/>
</dbReference>
<dbReference type="SUPFAM" id="SSF53098">
    <property type="entry name" value="Ribonuclease H-like"/>
    <property type="match status" value="1"/>
</dbReference>
<dbReference type="InParanoid" id="K3WFU3"/>
<dbReference type="GO" id="GO:0004523">
    <property type="term" value="F:RNA-DNA hybrid ribonuclease activity"/>
    <property type="evidence" value="ECO:0007669"/>
    <property type="project" value="InterPro"/>
</dbReference>
<dbReference type="Gene3D" id="3.30.420.10">
    <property type="entry name" value="Ribonuclease H-like superfamily/Ribonuclease H"/>
    <property type="match status" value="1"/>
</dbReference>
<feature type="domain" description="RNase H type-1" evidence="1">
    <location>
        <begin position="28"/>
        <end position="97"/>
    </location>
</feature>
<dbReference type="EMBL" id="GL376638">
    <property type="status" value="NOT_ANNOTATED_CDS"/>
    <property type="molecule type" value="Genomic_DNA"/>
</dbReference>
<accession>K3WFU3</accession>
<sequence length="143" mass="17019">MGRQRLECELKDNEQLRRVSGVNQWVSTWRLNLSIIHVVGDSRLILGQFKRYNAPQSIKLKPLYLHARHLVDQVDVVAWTHHYRRHNKMADHLANQAMDAMRSAQDTFPSIHSQLTSVREWLHNDFDYWTETFQEAELRQLTE</sequence>
<reference evidence="2" key="3">
    <citation type="submission" date="2015-02" db="UniProtKB">
        <authorList>
            <consortium name="EnsemblProtists"/>
        </authorList>
    </citation>
    <scope>IDENTIFICATION</scope>
    <source>
        <strain evidence="2">DAOM BR144</strain>
    </source>
</reference>
<proteinExistence type="predicted"/>
<dbReference type="HOGENOM" id="CLU_1810040_0_0_1"/>
<reference evidence="3" key="2">
    <citation type="submission" date="2010-04" db="EMBL/GenBank/DDBJ databases">
        <authorList>
            <person name="Buell R."/>
            <person name="Hamilton J."/>
            <person name="Hostetler J."/>
        </authorList>
    </citation>
    <scope>NUCLEOTIDE SEQUENCE [LARGE SCALE GENOMIC DNA]</scope>
    <source>
        <strain evidence="3">DAOM:BR144</strain>
    </source>
</reference>
<evidence type="ECO:0000313" key="2">
    <source>
        <dbReference type="EnsemblProtists" id="PYU1_T003834"/>
    </source>
</evidence>
<dbReference type="Pfam" id="PF13456">
    <property type="entry name" value="RVT_3"/>
    <property type="match status" value="1"/>
</dbReference>
<dbReference type="eggNOG" id="ENOG502RWJ4">
    <property type="taxonomic scope" value="Eukaryota"/>
</dbReference>
<keyword evidence="3" id="KW-1185">Reference proteome</keyword>
<dbReference type="GO" id="GO:0003676">
    <property type="term" value="F:nucleic acid binding"/>
    <property type="evidence" value="ECO:0007669"/>
    <property type="project" value="InterPro"/>
</dbReference>
<dbReference type="Proteomes" id="UP000019132">
    <property type="component" value="Unassembled WGS sequence"/>
</dbReference>
<dbReference type="InterPro" id="IPR036397">
    <property type="entry name" value="RNaseH_sf"/>
</dbReference>
<dbReference type="InterPro" id="IPR012337">
    <property type="entry name" value="RNaseH-like_sf"/>
</dbReference>
<dbReference type="VEuPathDB" id="FungiDB:PYU1_G003824"/>
<name>K3WFU3_GLOUD</name>
<evidence type="ECO:0000313" key="3">
    <source>
        <dbReference type="Proteomes" id="UP000019132"/>
    </source>
</evidence>